<dbReference type="Proteomes" id="UP001302059">
    <property type="component" value="Unassembled WGS sequence"/>
</dbReference>
<accession>A0ABT7JI42</accession>
<evidence type="ECO:0000313" key="1">
    <source>
        <dbReference type="EMBL" id="MDL2344252.1"/>
    </source>
</evidence>
<protein>
    <submittedName>
        <fullName evidence="1">Uncharacterized protein</fullName>
    </submittedName>
</protein>
<dbReference type="RefSeq" id="WP_285523086.1">
    <property type="nucleotide sequence ID" value="NZ_JASNGB010000068.1"/>
</dbReference>
<keyword evidence="2" id="KW-1185">Reference proteome</keyword>
<name>A0ABT7JI42_9DEIO</name>
<comment type="caution">
    <text evidence="1">The sequence shown here is derived from an EMBL/GenBank/DDBJ whole genome shotgun (WGS) entry which is preliminary data.</text>
</comment>
<organism evidence="1 2">
    <name type="scientific">Deinococcus rhizophilus</name>
    <dbReference type="NCBI Taxonomy" id="3049544"/>
    <lineage>
        <taxon>Bacteria</taxon>
        <taxon>Thermotogati</taxon>
        <taxon>Deinococcota</taxon>
        <taxon>Deinococci</taxon>
        <taxon>Deinococcales</taxon>
        <taxon>Deinococcaceae</taxon>
        <taxon>Deinococcus</taxon>
    </lineage>
</organism>
<reference evidence="1 2" key="1">
    <citation type="submission" date="2023-05" db="EMBL/GenBank/DDBJ databases">
        <authorList>
            <person name="Gao F."/>
        </authorList>
    </citation>
    <scope>NUCLEOTIDE SEQUENCE [LARGE SCALE GENOMIC DNA]</scope>
    <source>
        <strain evidence="1 2">MIMF12</strain>
    </source>
</reference>
<dbReference type="EMBL" id="JASNGB010000068">
    <property type="protein sequence ID" value="MDL2344252.1"/>
    <property type="molecule type" value="Genomic_DNA"/>
</dbReference>
<evidence type="ECO:0000313" key="2">
    <source>
        <dbReference type="Proteomes" id="UP001302059"/>
    </source>
</evidence>
<proteinExistence type="predicted"/>
<gene>
    <name evidence="1" type="ORF">QOL99_08810</name>
</gene>
<sequence>MERTLRDLAEARLDDALLEQALGSILRLGEISSGQAEALRRRV</sequence>